<dbReference type="Gene3D" id="3.30.1360.120">
    <property type="entry name" value="Probable tRNA modification gtpase trme, domain 1"/>
    <property type="match status" value="1"/>
</dbReference>
<dbReference type="RefSeq" id="WP_093924937.1">
    <property type="nucleotide sequence ID" value="NZ_FOMW01000013.1"/>
</dbReference>
<sequence length="199" mass="21031">MSEPVTALNNTSDATGIAAVSEIGPVGMITLRGDLNASYLRKAAAQIAGVDVPAPLGCNSSDNRGIAWMSPDELLVMCPYAEAGETVEKLEKAIGSNFATAANVSDGRAVFRVSGPLAREVMAKLSPVDLDPAIFKPGMFRRTRLAQVPAAFWMTDDETFQIFCFRSVAQYVFDVLKVAAQSGSAVGHFPLAEGQSANT</sequence>
<evidence type="ECO:0000313" key="2">
    <source>
        <dbReference type="Proteomes" id="UP000198977"/>
    </source>
</evidence>
<protein>
    <submittedName>
        <fullName evidence="1">Sarcosine oxidase subunit gamma</fullName>
    </submittedName>
</protein>
<gene>
    <name evidence="1" type="ORF">SAMN04488523_11347</name>
</gene>
<dbReference type="STRING" id="74348.SAMN04488523_11347"/>
<dbReference type="OrthoDB" id="9814782at2"/>
<dbReference type="SUPFAM" id="SSF103025">
    <property type="entry name" value="Folate-binding domain"/>
    <property type="match status" value="1"/>
</dbReference>
<keyword evidence="2" id="KW-1185">Reference proteome</keyword>
<dbReference type="Pfam" id="PF04268">
    <property type="entry name" value="SoxG"/>
    <property type="match status" value="1"/>
</dbReference>
<organism evidence="1 2">
    <name type="scientific">Sulfitobacter brevis</name>
    <dbReference type="NCBI Taxonomy" id="74348"/>
    <lineage>
        <taxon>Bacteria</taxon>
        <taxon>Pseudomonadati</taxon>
        <taxon>Pseudomonadota</taxon>
        <taxon>Alphaproteobacteria</taxon>
        <taxon>Rhodobacterales</taxon>
        <taxon>Roseobacteraceae</taxon>
        <taxon>Sulfitobacter</taxon>
    </lineage>
</organism>
<dbReference type="EMBL" id="FOMW01000013">
    <property type="protein sequence ID" value="SFE95845.1"/>
    <property type="molecule type" value="Genomic_DNA"/>
</dbReference>
<accession>A0A1I2ESP1</accession>
<dbReference type="AlphaFoldDB" id="A0A1I2ESP1"/>
<reference evidence="1 2" key="1">
    <citation type="submission" date="2016-10" db="EMBL/GenBank/DDBJ databases">
        <authorList>
            <person name="de Groot N.N."/>
        </authorList>
    </citation>
    <scope>NUCLEOTIDE SEQUENCE [LARGE SCALE GENOMIC DNA]</scope>
    <source>
        <strain evidence="1 2">DSM 11443</strain>
    </source>
</reference>
<dbReference type="InterPro" id="IPR007375">
    <property type="entry name" value="SoxG"/>
</dbReference>
<proteinExistence type="predicted"/>
<dbReference type="Proteomes" id="UP000198977">
    <property type="component" value="Unassembled WGS sequence"/>
</dbReference>
<dbReference type="Gene3D" id="3.30.70.1520">
    <property type="entry name" value="Heterotetrameric sarcosine oxidase"/>
    <property type="match status" value="1"/>
</dbReference>
<name>A0A1I2ESP1_9RHOB</name>
<dbReference type="InterPro" id="IPR027266">
    <property type="entry name" value="TrmE/GcvT-like"/>
</dbReference>
<evidence type="ECO:0000313" key="1">
    <source>
        <dbReference type="EMBL" id="SFE95845.1"/>
    </source>
</evidence>